<organism evidence="2 3">
    <name type="scientific">Roseateles flavus</name>
    <dbReference type="NCBI Taxonomy" id="3149041"/>
    <lineage>
        <taxon>Bacteria</taxon>
        <taxon>Pseudomonadati</taxon>
        <taxon>Pseudomonadota</taxon>
        <taxon>Betaproteobacteria</taxon>
        <taxon>Burkholderiales</taxon>
        <taxon>Sphaerotilaceae</taxon>
        <taxon>Roseateles</taxon>
    </lineage>
</organism>
<dbReference type="SUPFAM" id="SSF47413">
    <property type="entry name" value="lambda repressor-like DNA-binding domains"/>
    <property type="match status" value="1"/>
</dbReference>
<keyword evidence="3" id="KW-1185">Reference proteome</keyword>
<dbReference type="PANTHER" id="PTHR34475:SF1">
    <property type="entry name" value="CYTOSKELETON PROTEIN RODZ"/>
    <property type="match status" value="1"/>
</dbReference>
<dbReference type="InterPro" id="IPR050400">
    <property type="entry name" value="Bact_Cytoskel_RodZ"/>
</dbReference>
<comment type="caution">
    <text evidence="2">The sequence shown here is derived from an EMBL/GenBank/DDBJ whole genome shotgun (WGS) entry which is preliminary data.</text>
</comment>
<dbReference type="RefSeq" id="WP_347608848.1">
    <property type="nucleotide sequence ID" value="NZ_JBDPZC010000003.1"/>
</dbReference>
<dbReference type="Pfam" id="PF13413">
    <property type="entry name" value="HTH_25"/>
    <property type="match status" value="1"/>
</dbReference>
<dbReference type="InterPro" id="IPR025194">
    <property type="entry name" value="RodZ-like_C"/>
</dbReference>
<dbReference type="CDD" id="cd00093">
    <property type="entry name" value="HTH_XRE"/>
    <property type="match status" value="1"/>
</dbReference>
<dbReference type="PROSITE" id="PS50096">
    <property type="entry name" value="IQ"/>
    <property type="match status" value="1"/>
</dbReference>
<reference evidence="2 3" key="1">
    <citation type="submission" date="2024-05" db="EMBL/GenBank/DDBJ databases">
        <title>Roseateles sp. 2.12 16S ribosomal RNA gene Genome sequencing and assembly.</title>
        <authorList>
            <person name="Woo H."/>
        </authorList>
    </citation>
    <scope>NUCLEOTIDE SEQUENCE [LARGE SCALE GENOMIC DNA]</scope>
    <source>
        <strain evidence="2 3">2.12</strain>
    </source>
</reference>
<dbReference type="EMBL" id="JBDPZC010000003">
    <property type="protein sequence ID" value="MEO3712880.1"/>
    <property type="molecule type" value="Genomic_DNA"/>
</dbReference>
<dbReference type="PANTHER" id="PTHR34475">
    <property type="match status" value="1"/>
</dbReference>
<evidence type="ECO:0000313" key="3">
    <source>
        <dbReference type="Proteomes" id="UP001462640"/>
    </source>
</evidence>
<dbReference type="SMART" id="SM00530">
    <property type="entry name" value="HTH_XRE"/>
    <property type="match status" value="1"/>
</dbReference>
<feature type="domain" description="HTH cro/C1-type" evidence="1">
    <location>
        <begin position="28"/>
        <end position="89"/>
    </location>
</feature>
<dbReference type="Proteomes" id="UP001462640">
    <property type="component" value="Unassembled WGS sequence"/>
</dbReference>
<dbReference type="InterPro" id="IPR010982">
    <property type="entry name" value="Lambda_DNA-bd_dom_sf"/>
</dbReference>
<accession>A0ABV0GCV6</accession>
<proteinExistence type="predicted"/>
<name>A0ABV0GCV6_9BURK</name>
<evidence type="ECO:0000259" key="1">
    <source>
        <dbReference type="SMART" id="SM00530"/>
    </source>
</evidence>
<evidence type="ECO:0000313" key="2">
    <source>
        <dbReference type="EMBL" id="MEO3712880.1"/>
    </source>
</evidence>
<protein>
    <submittedName>
        <fullName evidence="2">Helix-turn-helix domain-containing protein</fullName>
    </submittedName>
</protein>
<dbReference type="Pfam" id="PF13464">
    <property type="entry name" value="RodZ_C"/>
    <property type="match status" value="1"/>
</dbReference>
<gene>
    <name evidence="2" type="ORF">ABDJ40_08880</name>
</gene>
<dbReference type="Gene3D" id="1.10.260.40">
    <property type="entry name" value="lambda repressor-like DNA-binding domains"/>
    <property type="match status" value="1"/>
</dbReference>
<dbReference type="InterPro" id="IPR001387">
    <property type="entry name" value="Cro/C1-type_HTH"/>
</dbReference>
<sequence length="332" mass="33765">MTDGQVFPEQDAAGLGLRRAEPTTAGARLKALREAAGMHIGFLAATLKVPQARLEALEADRLDELPDATFARALAKAVCRVLKVDPAEILKLLPASTEPGLERVSKGLNQPFRPQALGGEGVSLAVLRKPVVLAPLGLLAAAAAVYLMPADLAARWRTAAAPAASEPVFGPPPSPVADAASTVMLPTLTPAPLASAPLESGAASAVPVAMAPAVAPAQVAPAPAPASSPAAVPVEQARPAAASAAPTPAVATAGLAPLVLRASADSWVEVVDARGQVQYSRLMRAGEVADLQVQTPVKLRVGNVSGTHLSLRGAAVDLQARSRDNVARLELP</sequence>